<accession>A0A9W9VYF4</accession>
<organism evidence="1 2">
    <name type="scientific">Penicillium cosmopolitanum</name>
    <dbReference type="NCBI Taxonomy" id="1131564"/>
    <lineage>
        <taxon>Eukaryota</taxon>
        <taxon>Fungi</taxon>
        <taxon>Dikarya</taxon>
        <taxon>Ascomycota</taxon>
        <taxon>Pezizomycotina</taxon>
        <taxon>Eurotiomycetes</taxon>
        <taxon>Eurotiomycetidae</taxon>
        <taxon>Eurotiales</taxon>
        <taxon>Aspergillaceae</taxon>
        <taxon>Penicillium</taxon>
    </lineage>
</organism>
<protein>
    <submittedName>
        <fullName evidence="1">Uncharacterized protein</fullName>
    </submittedName>
</protein>
<sequence length="95" mass="10576">MDDTSPPARTTVHAGVPECRFRMFQMHSLPAPGYALMHAIKNDRGGGTTEHDAKNSDRTILAIKCRDPAHEYRNILKTLHQEKTAVKGTKQGPPR</sequence>
<reference evidence="1" key="2">
    <citation type="journal article" date="2023" name="IMA Fungus">
        <title>Comparative genomic study of the Penicillium genus elucidates a diverse pangenome and 15 lateral gene transfer events.</title>
        <authorList>
            <person name="Petersen C."/>
            <person name="Sorensen T."/>
            <person name="Nielsen M.R."/>
            <person name="Sondergaard T.E."/>
            <person name="Sorensen J.L."/>
            <person name="Fitzpatrick D.A."/>
            <person name="Frisvad J.C."/>
            <person name="Nielsen K.L."/>
        </authorList>
    </citation>
    <scope>NUCLEOTIDE SEQUENCE</scope>
    <source>
        <strain evidence="1">IBT 29677</strain>
    </source>
</reference>
<dbReference type="AlphaFoldDB" id="A0A9W9VYF4"/>
<name>A0A9W9VYF4_9EURO</name>
<gene>
    <name evidence="1" type="ORF">N7509_007263</name>
</gene>
<dbReference type="Proteomes" id="UP001147747">
    <property type="component" value="Unassembled WGS sequence"/>
</dbReference>
<dbReference type="EMBL" id="JAPZBU010000008">
    <property type="protein sequence ID" value="KAJ5391773.1"/>
    <property type="molecule type" value="Genomic_DNA"/>
</dbReference>
<evidence type="ECO:0000313" key="2">
    <source>
        <dbReference type="Proteomes" id="UP001147747"/>
    </source>
</evidence>
<reference evidence="1" key="1">
    <citation type="submission" date="2022-12" db="EMBL/GenBank/DDBJ databases">
        <authorList>
            <person name="Petersen C."/>
        </authorList>
    </citation>
    <scope>NUCLEOTIDE SEQUENCE</scope>
    <source>
        <strain evidence="1">IBT 29677</strain>
    </source>
</reference>
<comment type="caution">
    <text evidence="1">The sequence shown here is derived from an EMBL/GenBank/DDBJ whole genome shotgun (WGS) entry which is preliminary data.</text>
</comment>
<dbReference type="RefSeq" id="XP_056487451.1">
    <property type="nucleotide sequence ID" value="XM_056631900.1"/>
</dbReference>
<evidence type="ECO:0000313" key="1">
    <source>
        <dbReference type="EMBL" id="KAJ5391773.1"/>
    </source>
</evidence>
<keyword evidence="2" id="KW-1185">Reference proteome</keyword>
<dbReference type="GeneID" id="81370880"/>
<proteinExistence type="predicted"/>